<feature type="region of interest" description="Disordered" evidence="3">
    <location>
        <begin position="1"/>
        <end position="77"/>
    </location>
</feature>
<feature type="region of interest" description="Disordered" evidence="3">
    <location>
        <begin position="226"/>
        <end position="246"/>
    </location>
</feature>
<evidence type="ECO:0000313" key="5">
    <source>
        <dbReference type="EMBL" id="CAK5266413.1"/>
    </source>
</evidence>
<dbReference type="InterPro" id="IPR036875">
    <property type="entry name" value="Znf_CCHC_sf"/>
</dbReference>
<dbReference type="PROSITE" id="PS50158">
    <property type="entry name" value="ZF_CCHC"/>
    <property type="match status" value="1"/>
</dbReference>
<feature type="compositionally biased region" description="Polar residues" evidence="3">
    <location>
        <begin position="185"/>
        <end position="194"/>
    </location>
</feature>
<evidence type="ECO:0000313" key="6">
    <source>
        <dbReference type="Proteomes" id="UP001295794"/>
    </source>
</evidence>
<feature type="compositionally biased region" description="Basic and acidic residues" evidence="3">
    <location>
        <begin position="23"/>
        <end position="36"/>
    </location>
</feature>
<feature type="region of interest" description="Disordered" evidence="3">
    <location>
        <begin position="181"/>
        <end position="211"/>
    </location>
</feature>
<feature type="compositionally biased region" description="Basic and acidic residues" evidence="3">
    <location>
        <begin position="47"/>
        <end position="60"/>
    </location>
</feature>
<dbReference type="GO" id="GO:0006397">
    <property type="term" value="P:mRNA processing"/>
    <property type="evidence" value="ECO:0007669"/>
    <property type="project" value="UniProtKB-KW"/>
</dbReference>
<dbReference type="InterPro" id="IPR001878">
    <property type="entry name" value="Znf_CCHC"/>
</dbReference>
<keyword evidence="2" id="KW-0862">Zinc</keyword>
<sequence length="518" mass="57316">MPDLKQDNSPNLPGTVSASAGDQRNRVSQDSTRSKESSAPQLEGAIEELRNRLAKLEIQEGQRAPAGKSRNRKARSESLFSTVLRGMSKEPAKANDPDNAQKASGVVAKNGRSVNKHVLEFESILLLIGLPKDQERVALLWQSFNNKIQRELYRLELDPEKSKWKRVVRTAERVERFLNLEASRKSSGQTQPPKTVTADRGAGATPRTRFPPRRYRVQMRTAAVGLSNPKSKGDPRNTTPVSHIAWPPERPWERKLLPQKKSELLAKGLCLQCEESGHIARNCPRLTSMRSDSKGKPPGLKSHAVGLGSSSLQDTTEVLESFSVSPAGLEEVGDSEVLENLPGQDELGGLSLLMSQLSLEPCPVGNLAAQFAALALENCQPFPSNDQPPSRGRFWLYDIGDGRHHIADTKTPLAFDDIKQCTVRRECLLDPKFQIGAYWAQKCLAELGQTDKDLLRQEPFAVELRDAPLAMTLIKLEEMEQEEGRGMGMGPSFLVSNCVNSKYRFLHQAQSSQYGLGP</sequence>
<dbReference type="Proteomes" id="UP001295794">
    <property type="component" value="Unassembled WGS sequence"/>
</dbReference>
<feature type="region of interest" description="Disordered" evidence="3">
    <location>
        <begin position="285"/>
        <end position="307"/>
    </location>
</feature>
<evidence type="ECO:0000256" key="1">
    <source>
        <dbReference type="ARBA" id="ARBA00022664"/>
    </source>
</evidence>
<feature type="domain" description="CCHC-type" evidence="4">
    <location>
        <begin position="270"/>
        <end position="285"/>
    </location>
</feature>
<keyword evidence="6" id="KW-1185">Reference proteome</keyword>
<name>A0AAD2GYT5_9AGAR</name>
<keyword evidence="1" id="KW-0507">mRNA processing</keyword>
<dbReference type="GO" id="GO:0003676">
    <property type="term" value="F:nucleic acid binding"/>
    <property type="evidence" value="ECO:0007669"/>
    <property type="project" value="InterPro"/>
</dbReference>
<dbReference type="AlphaFoldDB" id="A0AAD2GYT5"/>
<reference evidence="5" key="1">
    <citation type="submission" date="2023-11" db="EMBL/GenBank/DDBJ databases">
        <authorList>
            <person name="De Vega J J."/>
            <person name="De Vega J J."/>
        </authorList>
    </citation>
    <scope>NUCLEOTIDE SEQUENCE</scope>
</reference>
<comment type="caution">
    <text evidence="5">The sequence shown here is derived from an EMBL/GenBank/DDBJ whole genome shotgun (WGS) entry which is preliminary data.</text>
</comment>
<dbReference type="Gene3D" id="4.10.60.10">
    <property type="entry name" value="Zinc finger, CCHC-type"/>
    <property type="match status" value="1"/>
</dbReference>
<evidence type="ECO:0000259" key="4">
    <source>
        <dbReference type="PROSITE" id="PS50158"/>
    </source>
</evidence>
<keyword evidence="2" id="KW-0479">Metal-binding</keyword>
<dbReference type="EMBL" id="CAVNYO010000109">
    <property type="protein sequence ID" value="CAK5266413.1"/>
    <property type="molecule type" value="Genomic_DNA"/>
</dbReference>
<organism evidence="5 6">
    <name type="scientific">Mycena citricolor</name>
    <dbReference type="NCBI Taxonomy" id="2018698"/>
    <lineage>
        <taxon>Eukaryota</taxon>
        <taxon>Fungi</taxon>
        <taxon>Dikarya</taxon>
        <taxon>Basidiomycota</taxon>
        <taxon>Agaricomycotina</taxon>
        <taxon>Agaricomycetes</taxon>
        <taxon>Agaricomycetidae</taxon>
        <taxon>Agaricales</taxon>
        <taxon>Marasmiineae</taxon>
        <taxon>Mycenaceae</taxon>
        <taxon>Mycena</taxon>
    </lineage>
</organism>
<protein>
    <recommendedName>
        <fullName evidence="4">CCHC-type domain-containing protein</fullName>
    </recommendedName>
</protein>
<accession>A0AAD2GYT5</accession>
<gene>
    <name evidence="5" type="ORF">MYCIT1_LOCUS8114</name>
</gene>
<dbReference type="SUPFAM" id="SSF57756">
    <property type="entry name" value="Retrovirus zinc finger-like domains"/>
    <property type="match status" value="1"/>
</dbReference>
<proteinExistence type="predicted"/>
<evidence type="ECO:0000256" key="3">
    <source>
        <dbReference type="SAM" id="MobiDB-lite"/>
    </source>
</evidence>
<keyword evidence="2" id="KW-0863">Zinc-finger</keyword>
<dbReference type="GO" id="GO:0008270">
    <property type="term" value="F:zinc ion binding"/>
    <property type="evidence" value="ECO:0007669"/>
    <property type="project" value="UniProtKB-KW"/>
</dbReference>
<feature type="compositionally biased region" description="Polar residues" evidence="3">
    <location>
        <begin position="7"/>
        <end position="22"/>
    </location>
</feature>
<evidence type="ECO:0000256" key="2">
    <source>
        <dbReference type="PROSITE-ProRule" id="PRU00047"/>
    </source>
</evidence>